<dbReference type="InterPro" id="IPR001387">
    <property type="entry name" value="Cro/C1-type_HTH"/>
</dbReference>
<evidence type="ECO:0000313" key="2">
    <source>
        <dbReference type="EMBL" id="QGZ99585.1"/>
    </source>
</evidence>
<gene>
    <name evidence="2" type="ORF">GQ588_02430</name>
</gene>
<dbReference type="RefSeq" id="WP_025205179.1">
    <property type="nucleotide sequence ID" value="NZ_CP046996.1"/>
</dbReference>
<dbReference type="Pfam" id="PF01381">
    <property type="entry name" value="HTH_3"/>
    <property type="match status" value="1"/>
</dbReference>
<sequence>MNHNDFDRLGGIIKTARKAKGLTRDQLSERIHITPRYLMSIENENQKPSYKILFQVIRELKISTDTIFFPENKCTNTEREQLIPLLSLCDERDLRIVTAMVKTLLETKQHITNKIF</sequence>
<proteinExistence type="predicted"/>
<dbReference type="SUPFAM" id="SSF47413">
    <property type="entry name" value="lambda repressor-like DNA-binding domains"/>
    <property type="match status" value="1"/>
</dbReference>
<evidence type="ECO:0000259" key="1">
    <source>
        <dbReference type="PROSITE" id="PS50943"/>
    </source>
</evidence>
<protein>
    <submittedName>
        <fullName evidence="2">Helix-turn-helix domain-containing protein</fullName>
    </submittedName>
</protein>
<accession>A0A857DH79</accession>
<dbReference type="Gene3D" id="1.10.260.40">
    <property type="entry name" value="lambda repressor-like DNA-binding domains"/>
    <property type="match status" value="1"/>
</dbReference>
<reference evidence="2 3" key="1">
    <citation type="submission" date="2019-12" db="EMBL/GenBank/DDBJ databases">
        <title>Sequence classification of anaerobic respiratory reductive dehalogenases: First we see many, then we see few.</title>
        <authorList>
            <person name="Molenda O."/>
            <person name="Puentes Jacome L.A."/>
            <person name="Cao X."/>
            <person name="Nesbo C.L."/>
            <person name="Tang S."/>
            <person name="Morson N."/>
            <person name="Patron J."/>
            <person name="Lomheim L."/>
            <person name="Wishart D.S."/>
            <person name="Edwards E.A."/>
        </authorList>
    </citation>
    <scope>NUCLEOTIDE SEQUENCE [LARGE SCALE GENOMIC DNA]</scope>
    <source>
        <strain evidence="2 3">12DCA</strain>
    </source>
</reference>
<dbReference type="SMART" id="SM00530">
    <property type="entry name" value="HTH_XRE"/>
    <property type="match status" value="1"/>
</dbReference>
<organism evidence="2 3">
    <name type="scientific">Dehalobacter restrictus</name>
    <dbReference type="NCBI Taxonomy" id="55583"/>
    <lineage>
        <taxon>Bacteria</taxon>
        <taxon>Bacillati</taxon>
        <taxon>Bacillota</taxon>
        <taxon>Clostridia</taxon>
        <taxon>Eubacteriales</taxon>
        <taxon>Desulfitobacteriaceae</taxon>
        <taxon>Dehalobacter</taxon>
    </lineage>
</organism>
<dbReference type="Proteomes" id="UP000430508">
    <property type="component" value="Chromosome"/>
</dbReference>
<name>A0A857DH79_9FIRM</name>
<dbReference type="CDD" id="cd00093">
    <property type="entry name" value="HTH_XRE"/>
    <property type="match status" value="1"/>
</dbReference>
<dbReference type="GO" id="GO:0003677">
    <property type="term" value="F:DNA binding"/>
    <property type="evidence" value="ECO:0007669"/>
    <property type="project" value="InterPro"/>
</dbReference>
<feature type="domain" description="HTH cro/C1-type" evidence="1">
    <location>
        <begin position="13"/>
        <end position="67"/>
    </location>
</feature>
<dbReference type="InterPro" id="IPR010982">
    <property type="entry name" value="Lambda_DNA-bd_dom_sf"/>
</dbReference>
<dbReference type="EMBL" id="CP046996">
    <property type="protein sequence ID" value="QGZ99585.1"/>
    <property type="molecule type" value="Genomic_DNA"/>
</dbReference>
<dbReference type="AlphaFoldDB" id="A0A857DH79"/>
<dbReference type="PROSITE" id="PS50943">
    <property type="entry name" value="HTH_CROC1"/>
    <property type="match status" value="1"/>
</dbReference>
<evidence type="ECO:0000313" key="3">
    <source>
        <dbReference type="Proteomes" id="UP000430508"/>
    </source>
</evidence>